<evidence type="ECO:0000256" key="1">
    <source>
        <dbReference type="ARBA" id="ARBA00007576"/>
    </source>
</evidence>
<dbReference type="InterPro" id="IPR051141">
    <property type="entry name" value="UPF0339_domain"/>
</dbReference>
<organism evidence="3 4">
    <name type="scientific">Pseudomonas paraeruginosa</name>
    <dbReference type="NCBI Taxonomy" id="2994495"/>
    <lineage>
        <taxon>Bacteria</taxon>
        <taxon>Pseudomonadati</taxon>
        <taxon>Pseudomonadota</taxon>
        <taxon>Gammaproteobacteria</taxon>
        <taxon>Pseudomonadales</taxon>
        <taxon>Pseudomonadaceae</taxon>
        <taxon>Pseudomonas</taxon>
    </lineage>
</organism>
<feature type="domain" description="DUF1508" evidence="2">
    <location>
        <begin position="62"/>
        <end position="108"/>
    </location>
</feature>
<dbReference type="Pfam" id="PF07411">
    <property type="entry name" value="DUF1508"/>
    <property type="match status" value="2"/>
</dbReference>
<dbReference type="PANTHER" id="PTHR40606">
    <property type="match status" value="1"/>
</dbReference>
<dbReference type="InterPro" id="IPR036913">
    <property type="entry name" value="YegP-like_sf"/>
</dbReference>
<protein>
    <recommendedName>
        <fullName evidence="2">DUF1508 domain-containing protein</fullName>
    </recommendedName>
</protein>
<dbReference type="AlphaFoldDB" id="A0A2R3IVN1"/>
<evidence type="ECO:0000313" key="3">
    <source>
        <dbReference type="EMBL" id="AVK05667.1"/>
    </source>
</evidence>
<evidence type="ECO:0000313" key="4">
    <source>
        <dbReference type="Proteomes" id="UP000238390"/>
    </source>
</evidence>
<dbReference type="EMBL" id="CP027169">
    <property type="protein sequence ID" value="AVK05667.1"/>
    <property type="molecule type" value="Genomic_DNA"/>
</dbReference>
<dbReference type="PANTHER" id="PTHR40606:SF1">
    <property type="entry name" value="UPF0339 PROTEIN YEGP"/>
    <property type="match status" value="1"/>
</dbReference>
<gene>
    <name evidence="3" type="ORF">CSB93_3973</name>
</gene>
<dbReference type="Gene3D" id="2.30.29.80">
    <property type="match status" value="1"/>
</dbReference>
<name>A0A2R3IVN1_9PSED</name>
<keyword evidence="4" id="KW-1185">Reference proteome</keyword>
<dbReference type="InterPro" id="IPR010879">
    <property type="entry name" value="DUF1508"/>
</dbReference>
<dbReference type="GeneID" id="77220938"/>
<accession>A0A2R3IVN1</accession>
<feature type="domain" description="DUF1508" evidence="2">
    <location>
        <begin position="11"/>
        <end position="56"/>
    </location>
</feature>
<reference evidence="3 4" key="1">
    <citation type="submission" date="2018-02" db="EMBL/GenBank/DDBJ databases">
        <title>FDA/CDC Antimicrobial Resistant Isolate Bank Genome Sequencing.</title>
        <authorList>
            <person name="Benahmed F.H."/>
            <person name="Lutgring J.D."/>
            <person name="Yoo B."/>
            <person name="Machado M."/>
            <person name="Brown A."/>
            <person name="McAllister G."/>
            <person name="Perry A."/>
            <person name="Halpin A.L."/>
            <person name="Vavikolanu K."/>
            <person name="Ott S."/>
            <person name="Zhao X."/>
            <person name="Tallon L.J."/>
            <person name="Sadzewicz L."/>
            <person name="Aluvathingal J."/>
            <person name="Nadendla S."/>
            <person name="Voskania-kordi A."/>
            <person name="Simonyan V."/>
            <person name="Patel J."/>
            <person name="Shawar R.M."/>
        </authorList>
    </citation>
    <scope>NUCLEOTIDE SEQUENCE [LARGE SCALE GENOMIC DNA]</scope>
    <source>
        <strain evidence="3 4">AR_0356</strain>
    </source>
</reference>
<sequence>MSSWYELKANTSGTFRFRLKSGDGSTLLESGLYDDRETVERAIGEFRRHCGQEERYQKLIHSGGKNYFVLRGAEKEVLVTSHLYDSEAARREAISLIAEVGQTTLVKDAA</sequence>
<dbReference type="RefSeq" id="WP_034080455.1">
    <property type="nucleotide sequence ID" value="NZ_CP020560.1"/>
</dbReference>
<comment type="similarity">
    <text evidence="1">Belongs to the UPF0339 family. Duplicated subfamily.</text>
</comment>
<dbReference type="SUPFAM" id="SSF160113">
    <property type="entry name" value="YegP-like"/>
    <property type="match status" value="2"/>
</dbReference>
<dbReference type="Proteomes" id="UP000238390">
    <property type="component" value="Chromosome"/>
</dbReference>
<proteinExistence type="inferred from homology"/>
<evidence type="ECO:0000259" key="2">
    <source>
        <dbReference type="Pfam" id="PF07411"/>
    </source>
</evidence>